<reference evidence="2 3" key="1">
    <citation type="journal article" date="1998" name="Science">
        <title>Genome sequence of the nematode C. elegans: a platform for investigating biology.</title>
        <authorList>
            <consortium name="The C. elegans sequencing consortium"/>
            <person name="Sulson J.E."/>
            <person name="Waterston R."/>
        </authorList>
    </citation>
    <scope>NUCLEOTIDE SEQUENCE [LARGE SCALE GENOMIC DNA]</scope>
    <source>
        <strain evidence="2 3">Bristol N2</strain>
    </source>
</reference>
<dbReference type="HOGENOM" id="CLU_897826_0_0_1"/>
<dbReference type="AGR" id="WB:WBGene00017636"/>
<dbReference type="GO" id="GO:0005737">
    <property type="term" value="C:cytoplasm"/>
    <property type="evidence" value="ECO:0000318"/>
    <property type="project" value="GO_Central"/>
</dbReference>
<dbReference type="RefSeq" id="NP_505103.2">
    <property type="nucleotide sequence ID" value="NM_072702.4"/>
</dbReference>
<dbReference type="EMBL" id="BX284605">
    <property type="protein sequence ID" value="CCD68329.1"/>
    <property type="molecule type" value="Genomic_DNA"/>
</dbReference>
<evidence type="ECO:0000313" key="4">
    <source>
        <dbReference type="WormBase" id="F20D6.6"/>
    </source>
</evidence>
<dbReference type="GO" id="GO:0005634">
    <property type="term" value="C:nucleus"/>
    <property type="evidence" value="ECO:0000318"/>
    <property type="project" value="GO_Central"/>
</dbReference>
<dbReference type="STRING" id="6239.F20D6.6.1"/>
<dbReference type="FunCoup" id="Q19646">
    <property type="interactions" value="1783"/>
</dbReference>
<dbReference type="InterPro" id="IPR004843">
    <property type="entry name" value="Calcineurin-like_PHP"/>
</dbReference>
<dbReference type="OrthoDB" id="5777084at2759"/>
<keyword evidence="3" id="KW-1185">Reference proteome</keyword>
<dbReference type="WormBase" id="F20D6.6">
    <property type="protein sequence ID" value="CE41894"/>
    <property type="gene ID" value="WBGene00017636"/>
</dbReference>
<dbReference type="SMART" id="SM00156">
    <property type="entry name" value="PP2Ac"/>
    <property type="match status" value="1"/>
</dbReference>
<dbReference type="UCSC" id="F20D6.6">
    <property type="organism name" value="c. elegans"/>
</dbReference>
<sequence length="316" mass="36414">MWEPRQNGGNERNFYEEIIQIHLQKGPVEHEYSFGFLSELLEDALEIMDGTSRVEYITPPVNICGDIRSRYGDVLDIFKTCGWPFEQKYVFLGNLIDGGKFSLETLVILLCCKICYPQNFVILRGFYEHELVKSDRSFIGELRVRFPDSNKWQALNAIIKSLLKRLPVMTVLNRKLLCVNGMVTSNIKNEKNVVSVKNGNMFENHNTRVEVQFLDIDIPSPVTPNKIDEESKIIKELLKSMDMSMMINSNNVVREGYRFTLKNQLITITSGTKLQKNYNNRGVVMMMDRHNKVNFKSIQGIDGEDRTDLASVPLRC</sequence>
<name>Q19646_CAEEL</name>
<evidence type="ECO:0000259" key="1">
    <source>
        <dbReference type="SMART" id="SM00156"/>
    </source>
</evidence>
<dbReference type="GO" id="GO:0004722">
    <property type="term" value="F:protein serine/threonine phosphatase activity"/>
    <property type="evidence" value="ECO:0000318"/>
    <property type="project" value="GO_Central"/>
</dbReference>
<dbReference type="AlphaFoldDB" id="Q19646"/>
<dbReference type="InterPro" id="IPR050341">
    <property type="entry name" value="PP1_catalytic_subunit"/>
</dbReference>
<dbReference type="KEGG" id="cel:CELE_F20D6.6"/>
<dbReference type="Bgee" id="WBGene00017636">
    <property type="expression patterns" value="Expressed in material anatomical entity and 2 other cell types or tissues"/>
</dbReference>
<dbReference type="InParanoid" id="Q19646"/>
<dbReference type="eggNOG" id="KOG0374">
    <property type="taxonomic scope" value="Eukaryota"/>
</dbReference>
<dbReference type="InterPro" id="IPR006186">
    <property type="entry name" value="Ser/Thr-sp_prot-phosphatase"/>
</dbReference>
<evidence type="ECO:0000313" key="2">
    <source>
        <dbReference type="EMBL" id="CCD68329.1"/>
    </source>
</evidence>
<dbReference type="SUPFAM" id="SSF56300">
    <property type="entry name" value="Metallo-dependent phosphatases"/>
    <property type="match status" value="1"/>
</dbReference>
<dbReference type="CTD" id="184725"/>
<dbReference type="Proteomes" id="UP000001940">
    <property type="component" value="Chromosome V"/>
</dbReference>
<evidence type="ECO:0000313" key="3">
    <source>
        <dbReference type="Proteomes" id="UP000001940"/>
    </source>
</evidence>
<dbReference type="Pfam" id="PF00149">
    <property type="entry name" value="Metallophos"/>
    <property type="match status" value="1"/>
</dbReference>
<dbReference type="InterPro" id="IPR029052">
    <property type="entry name" value="Metallo-depent_PP-like"/>
</dbReference>
<dbReference type="Gene3D" id="3.60.21.10">
    <property type="match status" value="1"/>
</dbReference>
<proteinExistence type="predicted"/>
<dbReference type="SMR" id="Q19646"/>
<dbReference type="PaxDb" id="6239-F20D6.6"/>
<dbReference type="GeneID" id="184725"/>
<dbReference type="PANTHER" id="PTHR11668">
    <property type="entry name" value="SERINE/THREONINE PROTEIN PHOSPHATASE"/>
    <property type="match status" value="1"/>
</dbReference>
<organism evidence="2 3">
    <name type="scientific">Caenorhabditis elegans</name>
    <dbReference type="NCBI Taxonomy" id="6239"/>
    <lineage>
        <taxon>Eukaryota</taxon>
        <taxon>Metazoa</taxon>
        <taxon>Ecdysozoa</taxon>
        <taxon>Nematoda</taxon>
        <taxon>Chromadorea</taxon>
        <taxon>Rhabditida</taxon>
        <taxon>Rhabditina</taxon>
        <taxon>Rhabditomorpha</taxon>
        <taxon>Rhabditoidea</taxon>
        <taxon>Rhabditidae</taxon>
        <taxon>Peloderinae</taxon>
        <taxon>Caenorhabditis</taxon>
    </lineage>
</organism>
<dbReference type="OMA" id="CYPQNFV"/>
<dbReference type="PRINTS" id="PR00114">
    <property type="entry name" value="STPHPHTASE"/>
</dbReference>
<gene>
    <name evidence="2" type="ORF">CELE_F20D6.6</name>
    <name evidence="2 4" type="ORF">F20D6.6</name>
</gene>
<dbReference type="PhylomeDB" id="Q19646"/>
<dbReference type="PANTHER" id="PTHR11668:SF5">
    <property type="entry name" value="SERINE_THREONINE SPECIFIC PROTEIN PHOSPHATASES DOMAIN-CONTAINING PROTEIN"/>
    <property type="match status" value="1"/>
</dbReference>
<dbReference type="CDD" id="cd00144">
    <property type="entry name" value="MPP_PPP_family"/>
    <property type="match status" value="1"/>
</dbReference>
<protein>
    <submittedName>
        <fullName evidence="2">Serine/threonine specific protein phosphatases domain-containing protein</fullName>
    </submittedName>
</protein>
<accession>Q19646</accession>
<feature type="domain" description="Serine/threonine specific protein phosphatases" evidence="1">
    <location>
        <begin position="32"/>
        <end position="304"/>
    </location>
</feature>